<evidence type="ECO:0000256" key="7">
    <source>
        <dbReference type="RuleBase" id="RU003322"/>
    </source>
</evidence>
<keyword evidence="6" id="KW-0143">Chaperone</keyword>
<dbReference type="PANTHER" id="PTHR19375">
    <property type="entry name" value="HEAT SHOCK PROTEIN 70KDA"/>
    <property type="match status" value="1"/>
</dbReference>
<keyword evidence="2" id="KW-0597">Phosphoprotein</keyword>
<evidence type="ECO:0000256" key="6">
    <source>
        <dbReference type="ARBA" id="ARBA00023186"/>
    </source>
</evidence>
<dbReference type="SUPFAM" id="SSF53067">
    <property type="entry name" value="Actin-like ATPase domain"/>
    <property type="match status" value="2"/>
</dbReference>
<dbReference type="GO" id="GO:0005524">
    <property type="term" value="F:ATP binding"/>
    <property type="evidence" value="ECO:0007669"/>
    <property type="project" value="UniProtKB-KW"/>
</dbReference>
<evidence type="ECO:0000256" key="1">
    <source>
        <dbReference type="ARBA" id="ARBA00007381"/>
    </source>
</evidence>
<evidence type="ECO:0000256" key="3">
    <source>
        <dbReference type="ARBA" id="ARBA00022741"/>
    </source>
</evidence>
<keyword evidence="5" id="KW-0346">Stress response</keyword>
<dbReference type="PROSITE" id="PS00329">
    <property type="entry name" value="HSP70_2"/>
    <property type="match status" value="1"/>
</dbReference>
<dbReference type="Gene3D" id="3.30.420.40">
    <property type="match status" value="2"/>
</dbReference>
<organism evidence="8 9">
    <name type="scientific">Glycomyces terrestris</name>
    <dbReference type="NCBI Taxonomy" id="2493553"/>
    <lineage>
        <taxon>Bacteria</taxon>
        <taxon>Bacillati</taxon>
        <taxon>Actinomycetota</taxon>
        <taxon>Actinomycetes</taxon>
        <taxon>Glycomycetales</taxon>
        <taxon>Glycomycetaceae</taxon>
        <taxon>Glycomyces</taxon>
    </lineage>
</organism>
<dbReference type="Pfam" id="PF00012">
    <property type="entry name" value="HSP70"/>
    <property type="match status" value="2"/>
</dbReference>
<dbReference type="Gene3D" id="2.60.34.10">
    <property type="entry name" value="Substrate Binding Domain Of DNAk, Chain A, domain 1"/>
    <property type="match status" value="1"/>
</dbReference>
<dbReference type="InterPro" id="IPR029047">
    <property type="entry name" value="HSP70_peptide-bd_sf"/>
</dbReference>
<keyword evidence="4 7" id="KW-0067">ATP-binding</keyword>
<comment type="caution">
    <text evidence="8">The sequence shown here is derived from an EMBL/GenBank/DDBJ whole genome shotgun (WGS) entry which is preliminary data.</text>
</comment>
<gene>
    <name evidence="8" type="ORF">EIW28_17475</name>
</gene>
<comment type="similarity">
    <text evidence="1 7">Belongs to the heat shock protein 70 family.</text>
</comment>
<dbReference type="FunFam" id="3.90.640.10:FF:000003">
    <property type="entry name" value="Molecular chaperone DnaK"/>
    <property type="match status" value="1"/>
</dbReference>
<name>A0A426UWG1_9ACTN</name>
<dbReference type="SUPFAM" id="SSF100920">
    <property type="entry name" value="Heat shock protein 70kD (HSP70), peptide-binding domain"/>
    <property type="match status" value="1"/>
</dbReference>
<evidence type="ECO:0000313" key="8">
    <source>
        <dbReference type="EMBL" id="RRR98652.1"/>
    </source>
</evidence>
<dbReference type="GO" id="GO:0140662">
    <property type="term" value="F:ATP-dependent protein folding chaperone"/>
    <property type="evidence" value="ECO:0007669"/>
    <property type="project" value="InterPro"/>
</dbReference>
<evidence type="ECO:0000256" key="5">
    <source>
        <dbReference type="ARBA" id="ARBA00023016"/>
    </source>
</evidence>
<dbReference type="EMBL" id="RSEB01000004">
    <property type="protein sequence ID" value="RRR98652.1"/>
    <property type="molecule type" value="Genomic_DNA"/>
</dbReference>
<proteinExistence type="inferred from homology"/>
<dbReference type="RefSeq" id="WP_125248959.1">
    <property type="nucleotide sequence ID" value="NZ_RSEB01000004.1"/>
</dbReference>
<sequence>MTAIGIDLGTTNSVVARRDSDRADVEVVKIHGKASTPSVVGLRKRAGQDAEFLIGTFALNVAERDPKNTIQSVKRLMGRDFDDQAVRDAADRRPYAIVPGEGDDARAHVVMGDRPYTPEDVSTMILRHLRSGASDKLGEEVTHAVITVPAYFREAQRAATRKAGEAAGLVVKRIIDEPTAAAIAFGLDQREGEQRRVLVYDFGGGTFDISILNSVRDGQGRNHFQVLSYTGDNWLGGDDFDQLIVDRIVAWVRSNFGVDPAGDARFLFLAKRAAEKAKLELTEAPSAEIYIGGAFQDAGGLGDVEMELTRAEFDAMIEPLVSRTLDLVHEALGNEKLVPDQITDVILVGGSTLVPRVRAAVAEVFGAGKVRRQIDPMECVALGAAILADTLEGVECPNQECKAVNDDAAQECTQCGASLAGARSVGRDTNVYDVTGMALGVAAVKGSSADAFVPIIPRNTPYPLSEPMHGSFEVTDTAKIRMPVYEGNSTVASENHEQGLFEVALPPGVEMHAAVDVGMFLDKDRILHVTVSVPSVGLEETMRLQVDQERARAARPELVEDEPEDDYRDVLMSTMDGARRFLEVYEQYIAVPQAAKIRSDLDRAEEALMIDNPDECRRMVDVLNRDIFGSGLATQLYLAERAASQASKRDADSINESIAKIQEAHTRGSDAVVHDQARALKTMINRVYRENAGVQQIEDADDLGGILRHRP</sequence>
<dbReference type="PRINTS" id="PR00301">
    <property type="entry name" value="HEATSHOCK70"/>
</dbReference>
<dbReference type="InterPro" id="IPR013126">
    <property type="entry name" value="Hsp_70_fam"/>
</dbReference>
<dbReference type="InterPro" id="IPR043129">
    <property type="entry name" value="ATPase_NBD"/>
</dbReference>
<keyword evidence="3 7" id="KW-0547">Nucleotide-binding</keyword>
<protein>
    <submittedName>
        <fullName evidence="8">Hsp70 family protein</fullName>
    </submittedName>
</protein>
<reference evidence="8 9" key="1">
    <citation type="submission" date="2018-12" db="EMBL/GenBank/DDBJ databases">
        <title>Glycomyces sp. YIM 121974 draft genome.</title>
        <authorList>
            <person name="Li Q."/>
        </authorList>
    </citation>
    <scope>NUCLEOTIDE SEQUENCE [LARGE SCALE GENOMIC DNA]</scope>
    <source>
        <strain evidence="8 9">YIM 121974</strain>
    </source>
</reference>
<evidence type="ECO:0000256" key="2">
    <source>
        <dbReference type="ARBA" id="ARBA00022553"/>
    </source>
</evidence>
<dbReference type="OrthoDB" id="3891149at2"/>
<accession>A0A426UWG1</accession>
<dbReference type="AlphaFoldDB" id="A0A426UWG1"/>
<evidence type="ECO:0000313" key="9">
    <source>
        <dbReference type="Proteomes" id="UP000277256"/>
    </source>
</evidence>
<dbReference type="InterPro" id="IPR018181">
    <property type="entry name" value="Heat_shock_70_CS"/>
</dbReference>
<evidence type="ECO:0000256" key="4">
    <source>
        <dbReference type="ARBA" id="ARBA00022840"/>
    </source>
</evidence>
<dbReference type="Gene3D" id="3.90.640.10">
    <property type="entry name" value="Actin, Chain A, domain 4"/>
    <property type="match status" value="1"/>
</dbReference>
<dbReference type="PROSITE" id="PS00297">
    <property type="entry name" value="HSP70_1"/>
    <property type="match status" value="1"/>
</dbReference>
<keyword evidence="9" id="KW-1185">Reference proteome</keyword>
<dbReference type="Proteomes" id="UP000277256">
    <property type="component" value="Unassembled WGS sequence"/>
</dbReference>